<gene>
    <name evidence="1" type="ORF">MSG28_000227</name>
</gene>
<proteinExistence type="predicted"/>
<protein>
    <submittedName>
        <fullName evidence="1">Uncharacterized protein</fullName>
    </submittedName>
</protein>
<evidence type="ECO:0000313" key="2">
    <source>
        <dbReference type="Proteomes" id="UP001064048"/>
    </source>
</evidence>
<accession>A0ACC0K028</accession>
<keyword evidence="2" id="KW-1185">Reference proteome</keyword>
<evidence type="ECO:0000313" key="1">
    <source>
        <dbReference type="EMBL" id="KAI8429646.1"/>
    </source>
</evidence>
<comment type="caution">
    <text evidence="1">The sequence shown here is derived from an EMBL/GenBank/DDBJ whole genome shotgun (WGS) entry which is preliminary data.</text>
</comment>
<sequence>MNSRAIMDTSVLSPVFVDLCRICLFVTKDAVYLFSDQEESKEILRKIFVCFHINISFEKYLPNFICRNCMRELDVANSFRLKCITFEEKFAIYCDQSRYGIKTESADIKQDTNTKEVQSDCPEDFNEHETLSETGSINPESDKTTACVSATDLALLLENYDNFKCSICNKVLRTKQSLTKHYVCMHQKRKHVGRVSGCGATRRYNCTRCEYSTPHSQTLVNHMHRHDGVRPYQCECGKSFTQASSLSAHRKTHSNTKSYTCSICGKQFKHTFSLKKHLLVHENGNYSCDICHKTLKTKQSLQNHMYRHYNVRNYSCEDCGDTFVTVSELQNHRLKHSSEKKVECHLCGFKTNTKRNLIVHLKRHAGNKSFKCGACGSCFYTNGDLVRHRRVHSRDKPYPCPACAQRLSHSSSLNKHMRNVHGIHYKWADFNAASGKKIK</sequence>
<dbReference type="EMBL" id="CM046131">
    <property type="protein sequence ID" value="KAI8429646.1"/>
    <property type="molecule type" value="Genomic_DNA"/>
</dbReference>
<organism evidence="1 2">
    <name type="scientific">Choristoneura fumiferana</name>
    <name type="common">Spruce budworm moth</name>
    <name type="synonym">Archips fumiferana</name>
    <dbReference type="NCBI Taxonomy" id="7141"/>
    <lineage>
        <taxon>Eukaryota</taxon>
        <taxon>Metazoa</taxon>
        <taxon>Ecdysozoa</taxon>
        <taxon>Arthropoda</taxon>
        <taxon>Hexapoda</taxon>
        <taxon>Insecta</taxon>
        <taxon>Pterygota</taxon>
        <taxon>Neoptera</taxon>
        <taxon>Endopterygota</taxon>
        <taxon>Lepidoptera</taxon>
        <taxon>Glossata</taxon>
        <taxon>Ditrysia</taxon>
        <taxon>Tortricoidea</taxon>
        <taxon>Tortricidae</taxon>
        <taxon>Tortricinae</taxon>
        <taxon>Choristoneura</taxon>
    </lineage>
</organism>
<name>A0ACC0K028_CHOFU</name>
<reference evidence="1 2" key="1">
    <citation type="journal article" date="2022" name="Genome Biol. Evol.">
        <title>The Spruce Budworm Genome: Reconstructing the Evolutionary History of Antifreeze Proteins.</title>
        <authorList>
            <person name="Beliveau C."/>
            <person name="Gagne P."/>
            <person name="Picq S."/>
            <person name="Vernygora O."/>
            <person name="Keeling C.I."/>
            <person name="Pinkney K."/>
            <person name="Doucet D."/>
            <person name="Wen F."/>
            <person name="Johnston J.S."/>
            <person name="Maaroufi H."/>
            <person name="Boyle B."/>
            <person name="Laroche J."/>
            <person name="Dewar K."/>
            <person name="Juretic N."/>
            <person name="Blackburn G."/>
            <person name="Nisole A."/>
            <person name="Brunet B."/>
            <person name="Brandao M."/>
            <person name="Lumley L."/>
            <person name="Duan J."/>
            <person name="Quan G."/>
            <person name="Lucarotti C.J."/>
            <person name="Roe A.D."/>
            <person name="Sperling F.A.H."/>
            <person name="Levesque R.C."/>
            <person name="Cusson M."/>
        </authorList>
    </citation>
    <scope>NUCLEOTIDE SEQUENCE [LARGE SCALE GENOMIC DNA]</scope>
    <source>
        <strain evidence="1">Glfc:IPQL:Cfum</strain>
    </source>
</reference>
<dbReference type="Proteomes" id="UP001064048">
    <property type="component" value="Chromosome Z"/>
</dbReference>